<organism evidence="2">
    <name type="scientific">candidate division CPR3 bacterium</name>
    <dbReference type="NCBI Taxonomy" id="2268181"/>
    <lineage>
        <taxon>Bacteria</taxon>
        <taxon>Bacteria division CPR3</taxon>
    </lineage>
</organism>
<dbReference type="AlphaFoldDB" id="A0A7C5URK9"/>
<reference evidence="2" key="1">
    <citation type="journal article" date="2020" name="mSystems">
        <title>Genome- and Community-Level Interaction Insights into Carbon Utilization and Element Cycling Functions of Hydrothermarchaeota in Hydrothermal Sediment.</title>
        <authorList>
            <person name="Zhou Z."/>
            <person name="Liu Y."/>
            <person name="Xu W."/>
            <person name="Pan J."/>
            <person name="Luo Z.H."/>
            <person name="Li M."/>
        </authorList>
    </citation>
    <scope>NUCLEOTIDE SEQUENCE [LARGE SCALE GENOMIC DNA]</scope>
    <source>
        <strain evidence="2">SpSt-1042</strain>
    </source>
</reference>
<gene>
    <name evidence="2" type="ORF">ENL96_01615</name>
</gene>
<evidence type="ECO:0000256" key="1">
    <source>
        <dbReference type="SAM" id="MobiDB-lite"/>
    </source>
</evidence>
<evidence type="ECO:0008006" key="3">
    <source>
        <dbReference type="Google" id="ProtNLM"/>
    </source>
</evidence>
<sequence>MDLLSAVINKVKSVAASMGKSISDNEGFIQQGRPTLQPIQQAITNWASQPQNYQVANTLANIPQTINTGLSNLKTNIGMIASPQTRTDWFRGFTPQIPQQISQPISNLKQNISLLANPQTRGTFLKGFTPNISPEITQPIQRTADFLTNKNYAAALFRNATPKNPILKWAYNQFIYNPEEKQPFPSGFIADVNRLAKAEEDFKKGKISKKELQDIRFKAYSNPVFALSTPIEPVKKENLRMVSQAVKQGHITAEEGQAILEDLAKQGGKIKIKGETTPPPTTLPVGESGGEVGKIKIKGSVEPQTAENISQFTETVKTSPKTPKKIKEVVENAYYRPTTNVQDIANAQNTLNLLGWDKAKEKLLKEPLTSENSMLGQIMASKAFKEGKFDEGNEIIKNLSLKATKSGQSIQALSVWSKFTPEGMVKFAQKEIENANNSMPLLNKILGKKGEWTAEDSKFITEQMKKINTLTDEAQKTEATRGVFDYISKKLPWGASDLIDEFRYNNMLSNPLTHLRNAINNLQQTFLVRPATLAAEGKPIEAVKYEIGALKSLPDAFDAFKQALRGKETFGKMDVAEIGSQLQKPKRLGAYNLPTNAMEAADKFFSTLIIGGEKARGKGVEEAIKTAEYFLFRQGLKPEQQGVLLNKIDDITRAVYQLRKVGLGWFIPFIRTPMNVAKQWIEYSPAGFLTTIGAANKKEQVAKALLGTLATAIGAELALQDRVTWAAPTDPLQKKLFYDSGRKPYSIKIGDKWIPMQNAGVFAWALGIPAAVKYYTQESREALSDDQITKLTKIMTSIAGFWSNQTFVSGLASFVKLAEGDIDYSLPKNIGYSLGQLKPMEGLMRYVATVIDPVFRKPRTIGEQLISDIPFLTKQLPAYETTLGEPATRNITNYIAPYAWGFENKQFEEPYQQRTKQLQENSLVNKLKNEEEGGLKQVGSKILITSQDGNVKMLDLSKIMPSDTDTNYQKALKQKKAFSYVDEILESNMSVEDQGKALAKLGIDPEDAAYYNVARQPNDIKEVYVRDEIGKYGNNRQEMLNSLLKMRREVNNKPILTSEITKSLYEDGIISYDEKKWLDNASYTKDGQVKVKLTGRGRTAKLKSISYKAKKLSMKVPKLKAVKIGGIRKSAGKSGRGRIFKVRKVSYK</sequence>
<evidence type="ECO:0000313" key="2">
    <source>
        <dbReference type="EMBL" id="HHR92188.1"/>
    </source>
</evidence>
<name>A0A7C5URK9_UNCC3</name>
<proteinExistence type="predicted"/>
<dbReference type="EMBL" id="DRVY01000049">
    <property type="protein sequence ID" value="HHR92188.1"/>
    <property type="molecule type" value="Genomic_DNA"/>
</dbReference>
<protein>
    <recommendedName>
        <fullName evidence="3">Large polyvalent protein associated domain-containing protein</fullName>
    </recommendedName>
</protein>
<accession>A0A7C5URK9</accession>
<comment type="caution">
    <text evidence="2">The sequence shown here is derived from an EMBL/GenBank/DDBJ whole genome shotgun (WGS) entry which is preliminary data.</text>
</comment>
<feature type="region of interest" description="Disordered" evidence="1">
    <location>
        <begin position="271"/>
        <end position="290"/>
    </location>
</feature>